<dbReference type="Proteomes" id="UP000076761">
    <property type="component" value="Unassembled WGS sequence"/>
</dbReference>
<dbReference type="Gene3D" id="6.10.140.2220">
    <property type="match status" value="1"/>
</dbReference>
<gene>
    <name evidence="6" type="ORF">NEOLEDRAFT_1127797</name>
</gene>
<feature type="domain" description="MYND-type" evidence="5">
    <location>
        <begin position="1"/>
        <end position="20"/>
    </location>
</feature>
<dbReference type="InterPro" id="IPR002893">
    <property type="entry name" value="Znf_MYND"/>
</dbReference>
<dbReference type="EMBL" id="KV425553">
    <property type="protein sequence ID" value="KZT29899.1"/>
    <property type="molecule type" value="Genomic_DNA"/>
</dbReference>
<dbReference type="STRING" id="1314782.A0A165VMK6"/>
<evidence type="ECO:0000256" key="4">
    <source>
        <dbReference type="PROSITE-ProRule" id="PRU00134"/>
    </source>
</evidence>
<dbReference type="PROSITE" id="PS50865">
    <property type="entry name" value="ZF_MYND_2"/>
    <property type="match status" value="1"/>
</dbReference>
<organism evidence="6 7">
    <name type="scientific">Neolentinus lepideus HHB14362 ss-1</name>
    <dbReference type="NCBI Taxonomy" id="1314782"/>
    <lineage>
        <taxon>Eukaryota</taxon>
        <taxon>Fungi</taxon>
        <taxon>Dikarya</taxon>
        <taxon>Basidiomycota</taxon>
        <taxon>Agaricomycotina</taxon>
        <taxon>Agaricomycetes</taxon>
        <taxon>Gloeophyllales</taxon>
        <taxon>Gloeophyllaceae</taxon>
        <taxon>Neolentinus</taxon>
    </lineage>
</organism>
<accession>A0A165VMK6</accession>
<keyword evidence="1" id="KW-0479">Metal-binding</keyword>
<name>A0A165VMK6_9AGAM</name>
<protein>
    <recommendedName>
        <fullName evidence="5">MYND-type domain-containing protein</fullName>
    </recommendedName>
</protein>
<dbReference type="GO" id="GO:0008270">
    <property type="term" value="F:zinc ion binding"/>
    <property type="evidence" value="ECO:0007669"/>
    <property type="project" value="UniProtKB-KW"/>
</dbReference>
<reference evidence="6 7" key="1">
    <citation type="journal article" date="2016" name="Mol. Biol. Evol.">
        <title>Comparative Genomics of Early-Diverging Mushroom-Forming Fungi Provides Insights into the Origins of Lignocellulose Decay Capabilities.</title>
        <authorList>
            <person name="Nagy L.G."/>
            <person name="Riley R."/>
            <person name="Tritt A."/>
            <person name="Adam C."/>
            <person name="Daum C."/>
            <person name="Floudas D."/>
            <person name="Sun H."/>
            <person name="Yadav J.S."/>
            <person name="Pangilinan J."/>
            <person name="Larsson K.H."/>
            <person name="Matsuura K."/>
            <person name="Barry K."/>
            <person name="Labutti K."/>
            <person name="Kuo R."/>
            <person name="Ohm R.A."/>
            <person name="Bhattacharya S.S."/>
            <person name="Shirouzu T."/>
            <person name="Yoshinaga Y."/>
            <person name="Martin F.M."/>
            <person name="Grigoriev I.V."/>
            <person name="Hibbett D.S."/>
        </authorList>
    </citation>
    <scope>NUCLEOTIDE SEQUENCE [LARGE SCALE GENOMIC DNA]</scope>
    <source>
        <strain evidence="6 7">HHB14362 ss-1</strain>
    </source>
</reference>
<sequence length="203" mass="23349">MAYCSKECQKADWKSHKKNCLNNESLAEALKHHASTPLGMLESLLLPDGISRFELDKRLEKWVKFHQPLLMWATIHSLSLAKDLSRSRKQVLYIKLEARRDHDNSTGKYFRAMDAYTVNIGEAMTWPAPWPESLDALRQLQDESESVKRGACAAVMVECAPLAVQTVPFGSLKNMEDTPIVESWKEMLMREIEQGNRPYKNRR</sequence>
<keyword evidence="7" id="KW-1185">Reference proteome</keyword>
<evidence type="ECO:0000256" key="1">
    <source>
        <dbReference type="ARBA" id="ARBA00022723"/>
    </source>
</evidence>
<dbReference type="InParanoid" id="A0A165VMK6"/>
<dbReference type="AlphaFoldDB" id="A0A165VMK6"/>
<dbReference type="SUPFAM" id="SSF144232">
    <property type="entry name" value="HIT/MYND zinc finger-like"/>
    <property type="match status" value="1"/>
</dbReference>
<evidence type="ECO:0000313" key="7">
    <source>
        <dbReference type="Proteomes" id="UP000076761"/>
    </source>
</evidence>
<dbReference type="Pfam" id="PF01753">
    <property type="entry name" value="zf-MYND"/>
    <property type="match status" value="1"/>
</dbReference>
<dbReference type="OrthoDB" id="432970at2759"/>
<evidence type="ECO:0000256" key="2">
    <source>
        <dbReference type="ARBA" id="ARBA00022771"/>
    </source>
</evidence>
<keyword evidence="3" id="KW-0862">Zinc</keyword>
<proteinExistence type="predicted"/>
<keyword evidence="2 4" id="KW-0863">Zinc-finger</keyword>
<evidence type="ECO:0000313" key="6">
    <source>
        <dbReference type="EMBL" id="KZT29899.1"/>
    </source>
</evidence>
<evidence type="ECO:0000259" key="5">
    <source>
        <dbReference type="PROSITE" id="PS50865"/>
    </source>
</evidence>
<evidence type="ECO:0000256" key="3">
    <source>
        <dbReference type="ARBA" id="ARBA00022833"/>
    </source>
</evidence>